<organism evidence="3 4">
    <name type="scientific">Nocardioides kribbensis</name>
    <dbReference type="NCBI Taxonomy" id="305517"/>
    <lineage>
        <taxon>Bacteria</taxon>
        <taxon>Bacillati</taxon>
        <taxon>Actinomycetota</taxon>
        <taxon>Actinomycetes</taxon>
        <taxon>Propionibacteriales</taxon>
        <taxon>Nocardioidaceae</taxon>
        <taxon>Nocardioides</taxon>
    </lineage>
</organism>
<feature type="region of interest" description="Disordered" evidence="1">
    <location>
        <begin position="64"/>
        <end position="86"/>
    </location>
</feature>
<keyword evidence="2" id="KW-0732">Signal</keyword>
<name>A0ABV1NYG3_9ACTN</name>
<feature type="compositionally biased region" description="Low complexity" evidence="1">
    <location>
        <begin position="384"/>
        <end position="401"/>
    </location>
</feature>
<proteinExistence type="predicted"/>
<feature type="compositionally biased region" description="Pro residues" evidence="1">
    <location>
        <begin position="371"/>
        <end position="383"/>
    </location>
</feature>
<gene>
    <name evidence="3" type="ORF">V6R90_09430</name>
</gene>
<accession>A0ABV1NYG3</accession>
<dbReference type="EMBL" id="JBEGDP010000008">
    <property type="protein sequence ID" value="MEQ7847497.1"/>
    <property type="molecule type" value="Genomic_DNA"/>
</dbReference>
<evidence type="ECO:0008006" key="5">
    <source>
        <dbReference type="Google" id="ProtNLM"/>
    </source>
</evidence>
<reference evidence="3 4" key="1">
    <citation type="submission" date="2024-02" db="EMBL/GenBank/DDBJ databases">
        <title>Full genome sequence of Nocardioides kribbensis.</title>
        <authorList>
            <person name="Poletto B.L."/>
            <person name="Silva G."/>
            <person name="Galante D."/>
            <person name="Campos K.R."/>
            <person name="Santos M.B.N."/>
            <person name="Sacchi C.T."/>
        </authorList>
    </citation>
    <scope>NUCLEOTIDE SEQUENCE [LARGE SCALE GENOMIC DNA]</scope>
    <source>
        <strain evidence="3 4">O4R</strain>
    </source>
</reference>
<dbReference type="Proteomes" id="UP001482520">
    <property type="component" value="Unassembled WGS sequence"/>
</dbReference>
<dbReference type="RefSeq" id="WP_349804497.1">
    <property type="nucleotide sequence ID" value="NZ_JBEGDP010000008.1"/>
</dbReference>
<evidence type="ECO:0000313" key="3">
    <source>
        <dbReference type="EMBL" id="MEQ7847497.1"/>
    </source>
</evidence>
<sequence>MSAPAARRTPGRTGRARTTARTATRVAATTAAAAVAALAASPAMAAGPVAQASATALEVTVASTPTDSGSYSVTNDGRRERATGTSSPAITALAGQDFVGAGTLAQDATTRIVGRDGRSAACAGLAGDGATVAAAGDSSCLTPGQNLTLDAASLDLTGVQLVQSDLLQGLDQQLQDALAPVLDQAFPALQDAVGQVLDAADLGVFLDAGAIQSRCTAAPGTADGTADLTDVSAYARVMGQRVDLVSLPASPAPNTKVVTDLGEVAALLEQALQEQLTTALDGALGPLGDAIDQAAVVNEALATLGEQLAPLEENVLDLTLNKQVRPSDGAIEVTALDLAVLPVSSDFGVEVLGAQVGRSTCGPNGRVGAPPQTPDPTPTPQPTDVPTSVPAGVAEAGATAGPDGGLGAGGTLALGGLLALAGAAGVASWRRATRA</sequence>
<feature type="region of interest" description="Disordered" evidence="1">
    <location>
        <begin position="360"/>
        <end position="402"/>
    </location>
</feature>
<comment type="caution">
    <text evidence="3">The sequence shown here is derived from an EMBL/GenBank/DDBJ whole genome shotgun (WGS) entry which is preliminary data.</text>
</comment>
<feature type="chain" id="PRO_5046199641" description="Choice-of-anchor G family protein" evidence="2">
    <location>
        <begin position="46"/>
        <end position="435"/>
    </location>
</feature>
<feature type="compositionally biased region" description="Polar residues" evidence="1">
    <location>
        <begin position="64"/>
        <end position="75"/>
    </location>
</feature>
<evidence type="ECO:0000256" key="1">
    <source>
        <dbReference type="SAM" id="MobiDB-lite"/>
    </source>
</evidence>
<protein>
    <recommendedName>
        <fullName evidence="5">Choice-of-anchor G family protein</fullName>
    </recommendedName>
</protein>
<keyword evidence="4" id="KW-1185">Reference proteome</keyword>
<evidence type="ECO:0000256" key="2">
    <source>
        <dbReference type="SAM" id="SignalP"/>
    </source>
</evidence>
<evidence type="ECO:0000313" key="4">
    <source>
        <dbReference type="Proteomes" id="UP001482520"/>
    </source>
</evidence>
<feature type="signal peptide" evidence="2">
    <location>
        <begin position="1"/>
        <end position="45"/>
    </location>
</feature>
<feature type="region of interest" description="Disordered" evidence="1">
    <location>
        <begin position="1"/>
        <end position="24"/>
    </location>
</feature>